<evidence type="ECO:0000313" key="12">
    <source>
        <dbReference type="Proteomes" id="UP001152797"/>
    </source>
</evidence>
<feature type="domain" description="Myosin motor" evidence="8">
    <location>
        <begin position="1"/>
        <end position="550"/>
    </location>
</feature>
<dbReference type="OrthoDB" id="10055605at2759"/>
<keyword evidence="7" id="KW-1133">Transmembrane helix</keyword>
<dbReference type="GO" id="GO:0016020">
    <property type="term" value="C:membrane"/>
    <property type="evidence" value="ECO:0007669"/>
    <property type="project" value="TreeGrafter"/>
</dbReference>
<dbReference type="Proteomes" id="UP001152797">
    <property type="component" value="Unassembled WGS sequence"/>
</dbReference>
<dbReference type="EMBL" id="CAMXCT020003211">
    <property type="protein sequence ID" value="CAL1156426.1"/>
    <property type="molecule type" value="Genomic_DNA"/>
</dbReference>
<evidence type="ECO:0000256" key="3">
    <source>
        <dbReference type="ARBA" id="ARBA00023123"/>
    </source>
</evidence>
<evidence type="ECO:0000256" key="1">
    <source>
        <dbReference type="ARBA" id="ARBA00022741"/>
    </source>
</evidence>
<keyword evidence="1" id="KW-0547">Nucleotide-binding</keyword>
<dbReference type="GO" id="GO:0016459">
    <property type="term" value="C:myosin complex"/>
    <property type="evidence" value="ECO:0007669"/>
    <property type="project" value="UniProtKB-KW"/>
</dbReference>
<reference evidence="9" key="1">
    <citation type="submission" date="2022-10" db="EMBL/GenBank/DDBJ databases">
        <authorList>
            <person name="Chen Y."/>
            <person name="Dougan E. K."/>
            <person name="Chan C."/>
            <person name="Rhodes N."/>
            <person name="Thang M."/>
        </authorList>
    </citation>
    <scope>NUCLEOTIDE SEQUENCE</scope>
</reference>
<dbReference type="SMART" id="SM00242">
    <property type="entry name" value="MYSc"/>
    <property type="match status" value="1"/>
</dbReference>
<feature type="transmembrane region" description="Helical" evidence="7">
    <location>
        <begin position="585"/>
        <end position="604"/>
    </location>
</feature>
<evidence type="ECO:0000256" key="5">
    <source>
        <dbReference type="ARBA" id="ARBA00023203"/>
    </source>
</evidence>
<accession>A0A9P1D540</accession>
<evidence type="ECO:0000256" key="7">
    <source>
        <dbReference type="SAM" id="Phobius"/>
    </source>
</evidence>
<proteinExistence type="inferred from homology"/>
<dbReference type="GO" id="GO:0051015">
    <property type="term" value="F:actin filament binding"/>
    <property type="evidence" value="ECO:0007669"/>
    <property type="project" value="TreeGrafter"/>
</dbReference>
<evidence type="ECO:0000256" key="2">
    <source>
        <dbReference type="ARBA" id="ARBA00022840"/>
    </source>
</evidence>
<feature type="transmembrane region" description="Helical" evidence="7">
    <location>
        <begin position="665"/>
        <end position="685"/>
    </location>
</feature>
<dbReference type="PROSITE" id="PS51456">
    <property type="entry name" value="MYOSIN_MOTOR"/>
    <property type="match status" value="1"/>
</dbReference>
<dbReference type="EMBL" id="CAMXCT030003211">
    <property type="protein sequence ID" value="CAL4790363.1"/>
    <property type="molecule type" value="Genomic_DNA"/>
</dbReference>
<keyword evidence="5 6" id="KW-0009">Actin-binding</keyword>
<dbReference type="InterPro" id="IPR036961">
    <property type="entry name" value="Kinesin_motor_dom_sf"/>
</dbReference>
<dbReference type="InterPro" id="IPR027417">
    <property type="entry name" value="P-loop_NTPase"/>
</dbReference>
<keyword evidence="7" id="KW-0812">Transmembrane</keyword>
<dbReference type="GO" id="GO:0005737">
    <property type="term" value="C:cytoplasm"/>
    <property type="evidence" value="ECO:0007669"/>
    <property type="project" value="TreeGrafter"/>
</dbReference>
<evidence type="ECO:0000256" key="6">
    <source>
        <dbReference type="PROSITE-ProRule" id="PRU00782"/>
    </source>
</evidence>
<name>A0A9P1D540_9DINO</name>
<reference evidence="10" key="2">
    <citation type="submission" date="2024-04" db="EMBL/GenBank/DDBJ databases">
        <authorList>
            <person name="Chen Y."/>
            <person name="Shah S."/>
            <person name="Dougan E. K."/>
            <person name="Thang M."/>
            <person name="Chan C."/>
        </authorList>
    </citation>
    <scope>NUCLEOTIDE SEQUENCE [LARGE SCALE GENOMIC DNA]</scope>
</reference>
<feature type="transmembrane region" description="Helical" evidence="7">
    <location>
        <begin position="633"/>
        <end position="653"/>
    </location>
</feature>
<evidence type="ECO:0000313" key="11">
    <source>
        <dbReference type="EMBL" id="CAL4790363.1"/>
    </source>
</evidence>
<keyword evidence="12" id="KW-1185">Reference proteome</keyword>
<dbReference type="PANTHER" id="PTHR13140:SF706">
    <property type="entry name" value="DILUTE CLASS UNCONVENTIONAL MYOSIN, ISOFORM C"/>
    <property type="match status" value="1"/>
</dbReference>
<protein>
    <submittedName>
        <fullName evidence="11">Unconventional myosin-Ib (Myosin I alpha) (MMI-alpha) (MMIa) (Myosin heavy chain myr 1)</fullName>
    </submittedName>
</protein>
<dbReference type="EMBL" id="CAMXCT010003211">
    <property type="protein sequence ID" value="CAI4003051.1"/>
    <property type="molecule type" value="Genomic_DNA"/>
</dbReference>
<keyword evidence="2" id="KW-0067">ATP-binding</keyword>
<dbReference type="GO" id="GO:0005524">
    <property type="term" value="F:ATP binding"/>
    <property type="evidence" value="ECO:0007669"/>
    <property type="project" value="UniProtKB-KW"/>
</dbReference>
<dbReference type="Pfam" id="PF00063">
    <property type="entry name" value="Myosin_head"/>
    <property type="match status" value="1"/>
</dbReference>
<dbReference type="InterPro" id="IPR001609">
    <property type="entry name" value="Myosin_head_motor_dom-like"/>
</dbReference>
<evidence type="ECO:0000313" key="9">
    <source>
        <dbReference type="EMBL" id="CAI4003051.1"/>
    </source>
</evidence>
<keyword evidence="7" id="KW-0472">Membrane</keyword>
<dbReference type="Gene3D" id="1.20.120.720">
    <property type="entry name" value="Myosin VI head, motor domain, U50 subdomain"/>
    <property type="match status" value="1"/>
</dbReference>
<dbReference type="PRINTS" id="PR00193">
    <property type="entry name" value="MYOSINHEAVY"/>
</dbReference>
<evidence type="ECO:0000259" key="8">
    <source>
        <dbReference type="PROSITE" id="PS51456"/>
    </source>
</evidence>
<dbReference type="Gene3D" id="3.40.850.10">
    <property type="entry name" value="Kinesin motor domain"/>
    <property type="match status" value="1"/>
</dbReference>
<dbReference type="GO" id="GO:0007015">
    <property type="term" value="P:actin filament organization"/>
    <property type="evidence" value="ECO:0007669"/>
    <property type="project" value="TreeGrafter"/>
</dbReference>
<sequence>MVRSHPLWRWATRTLDPEVVLHEHLKTASFVDAVGRSSTVLKAVSPVLVAFTRVSHWIRGMDFPAGDGPQIVRNWNTSEEFLEGAEQAYRYALRTAWEPGDPGPELDVTSSNSFRQWIKEQKTLHDQDFTESNEFEMSSLLLLFQSVAGPKSLEALQEFQELPSLDREKLMAEIQQDFLHGSDLKLGLLAVAEVRHPPLKQLERRIDRLLLRSNFNLAEGISSDFHIAELDNKKRQIAEHFDVKSGLQLLRVSENDPATRAVLSFLAKRHPSTTDVQDRLLRSTPVLEAFGNAHTRQNANSSRFGKFIEVHLAKTAEVVGATLRPYMLEASRVSGDLPRGERTYHIFYLLKAALNTIGNKVKAAPETPFWDHIVLQKSWIELAHLARELMQASGRLRDGPSEAACLEWFEVLVQGLQATGMKLPDVAECCRVVAAVALLSDPELGDDSLTTAAKLLRVEVSSLQSFLWRTMMSVGGERVFRERNKAEASTLRASLAQELYATLFSWLTRFIAKGIAPPEAESERMLGLLDLYGFEVFPSNGFEQFLINYCPILSSEGLCKPRWDFVPDSLSRCLHEKRKNMQLKVWTGMVIGAIAQLPVSYQPWLFWRPLHRSGYGATPAGQPVKPNRPRFCILPLLYCVLVPWAVFCAALWVRSFRLRYLHPGVAHVVEGVIWILALCLQFFALGRQARRIHGEKVDPSWLNFVAVSVLVALVVAMLLGEHNFQANMEPYYDVVTLQTYVDVDPVNARGENLMDAGRLVFKEGSYLDLKHSMGYKDSETWCVAPVTTRHLDDNSTQLAVVDFWAIGKNCCSGSKGGDFKCGSWSTRFAHGGLRLLNEAELPFYRLAVHQAEAAFNLQVQHPIFLYWMPEPIEAAWVCFIRC</sequence>
<comment type="similarity">
    <text evidence="6">Belongs to the TRAFAC class myosin-kinesin ATPase superfamily. Myosin family.</text>
</comment>
<dbReference type="SUPFAM" id="SSF52540">
    <property type="entry name" value="P-loop containing nucleoside triphosphate hydrolases"/>
    <property type="match status" value="1"/>
</dbReference>
<evidence type="ECO:0000256" key="4">
    <source>
        <dbReference type="ARBA" id="ARBA00023175"/>
    </source>
</evidence>
<dbReference type="GO" id="GO:0000146">
    <property type="term" value="F:microfilament motor activity"/>
    <property type="evidence" value="ECO:0007669"/>
    <property type="project" value="TreeGrafter"/>
</dbReference>
<comment type="caution">
    <text evidence="6">Lacks conserved residue(s) required for the propagation of feature annotation.</text>
</comment>
<feature type="transmembrane region" description="Helical" evidence="7">
    <location>
        <begin position="700"/>
        <end position="719"/>
    </location>
</feature>
<dbReference type="AlphaFoldDB" id="A0A9P1D540"/>
<gene>
    <name evidence="9" type="ORF">C1SCF055_LOCUS28949</name>
</gene>
<keyword evidence="4" id="KW-0505">Motor protein</keyword>
<comment type="caution">
    <text evidence="9">The sequence shown here is derived from an EMBL/GenBank/DDBJ whole genome shotgun (WGS) entry which is preliminary data.</text>
</comment>
<keyword evidence="3 6" id="KW-0518">Myosin</keyword>
<evidence type="ECO:0000313" key="10">
    <source>
        <dbReference type="EMBL" id="CAL1156426.1"/>
    </source>
</evidence>
<dbReference type="PANTHER" id="PTHR13140">
    <property type="entry name" value="MYOSIN"/>
    <property type="match status" value="1"/>
</dbReference>
<organism evidence="9">
    <name type="scientific">Cladocopium goreaui</name>
    <dbReference type="NCBI Taxonomy" id="2562237"/>
    <lineage>
        <taxon>Eukaryota</taxon>
        <taxon>Sar</taxon>
        <taxon>Alveolata</taxon>
        <taxon>Dinophyceae</taxon>
        <taxon>Suessiales</taxon>
        <taxon>Symbiodiniaceae</taxon>
        <taxon>Cladocopium</taxon>
    </lineage>
</organism>